<dbReference type="Proteomes" id="UP000499080">
    <property type="component" value="Unassembled WGS sequence"/>
</dbReference>
<protein>
    <submittedName>
        <fullName evidence="1">Uncharacterized protein</fullName>
    </submittedName>
</protein>
<dbReference type="AlphaFoldDB" id="A0A4Y2P8K9"/>
<proteinExistence type="predicted"/>
<dbReference type="EMBL" id="BGPR01010738">
    <property type="protein sequence ID" value="GBN47754.1"/>
    <property type="molecule type" value="Genomic_DNA"/>
</dbReference>
<sequence length="118" mass="13548">MKEILKSAKQYLNKTLKSAFPAALGTVPTTQSKSAFSRIIQWTEKPASVMDEAHCRNMTHVLLRRWTHQRHRIQKRYFLVRELMVPNQEFPPFFTTALSGWTSFSPPHPPSVVSAVVP</sequence>
<keyword evidence="2" id="KW-1185">Reference proteome</keyword>
<name>A0A4Y2P8K9_ARAVE</name>
<accession>A0A4Y2P8K9</accession>
<organism evidence="1 2">
    <name type="scientific">Araneus ventricosus</name>
    <name type="common">Orbweaver spider</name>
    <name type="synonym">Epeira ventricosa</name>
    <dbReference type="NCBI Taxonomy" id="182803"/>
    <lineage>
        <taxon>Eukaryota</taxon>
        <taxon>Metazoa</taxon>
        <taxon>Ecdysozoa</taxon>
        <taxon>Arthropoda</taxon>
        <taxon>Chelicerata</taxon>
        <taxon>Arachnida</taxon>
        <taxon>Araneae</taxon>
        <taxon>Araneomorphae</taxon>
        <taxon>Entelegynae</taxon>
        <taxon>Araneoidea</taxon>
        <taxon>Araneidae</taxon>
        <taxon>Araneus</taxon>
    </lineage>
</organism>
<reference evidence="1 2" key="1">
    <citation type="journal article" date="2019" name="Sci. Rep.">
        <title>Orb-weaving spider Araneus ventricosus genome elucidates the spidroin gene catalogue.</title>
        <authorList>
            <person name="Kono N."/>
            <person name="Nakamura H."/>
            <person name="Ohtoshi R."/>
            <person name="Moran D.A.P."/>
            <person name="Shinohara A."/>
            <person name="Yoshida Y."/>
            <person name="Fujiwara M."/>
            <person name="Mori M."/>
            <person name="Tomita M."/>
            <person name="Arakawa K."/>
        </authorList>
    </citation>
    <scope>NUCLEOTIDE SEQUENCE [LARGE SCALE GENOMIC DNA]</scope>
</reference>
<evidence type="ECO:0000313" key="1">
    <source>
        <dbReference type="EMBL" id="GBN47754.1"/>
    </source>
</evidence>
<comment type="caution">
    <text evidence="1">The sequence shown here is derived from an EMBL/GenBank/DDBJ whole genome shotgun (WGS) entry which is preliminary data.</text>
</comment>
<evidence type="ECO:0000313" key="2">
    <source>
        <dbReference type="Proteomes" id="UP000499080"/>
    </source>
</evidence>
<gene>
    <name evidence="1" type="ORF">AVEN_223603_1</name>
</gene>